<keyword evidence="3" id="KW-1185">Reference proteome</keyword>
<organism evidence="2 3">
    <name type="scientific">Morella rubra</name>
    <name type="common">Chinese bayberry</name>
    <dbReference type="NCBI Taxonomy" id="262757"/>
    <lineage>
        <taxon>Eukaryota</taxon>
        <taxon>Viridiplantae</taxon>
        <taxon>Streptophyta</taxon>
        <taxon>Embryophyta</taxon>
        <taxon>Tracheophyta</taxon>
        <taxon>Spermatophyta</taxon>
        <taxon>Magnoliopsida</taxon>
        <taxon>eudicotyledons</taxon>
        <taxon>Gunneridae</taxon>
        <taxon>Pentapetalae</taxon>
        <taxon>rosids</taxon>
        <taxon>fabids</taxon>
        <taxon>Fagales</taxon>
        <taxon>Myricaceae</taxon>
        <taxon>Morella</taxon>
    </lineage>
</organism>
<gene>
    <name evidence="2" type="ORF">CJ030_MR1G015955</name>
</gene>
<dbReference type="EMBL" id="RXIC02000019">
    <property type="protein sequence ID" value="KAB1226981.1"/>
    <property type="molecule type" value="Genomic_DNA"/>
</dbReference>
<dbReference type="Proteomes" id="UP000516437">
    <property type="component" value="Chromosome 1"/>
</dbReference>
<name>A0A6A1WNZ1_9ROSI</name>
<evidence type="ECO:0000313" key="2">
    <source>
        <dbReference type="EMBL" id="KAB1226981.1"/>
    </source>
</evidence>
<evidence type="ECO:0000313" key="3">
    <source>
        <dbReference type="Proteomes" id="UP000516437"/>
    </source>
</evidence>
<accession>A0A6A1WNZ1</accession>
<comment type="caution">
    <text evidence="2">The sequence shown here is derived from an EMBL/GenBank/DDBJ whole genome shotgun (WGS) entry which is preliminary data.</text>
</comment>
<evidence type="ECO:0000256" key="1">
    <source>
        <dbReference type="SAM" id="MobiDB-lite"/>
    </source>
</evidence>
<sequence length="136" mass="14903">MIPQNRSVKIVVILKNMTPKTKRNFIRHLESNTSGVVHAGLHYSSDGGDDMASSMLSSHIGALVRQHVPFEYGADDARASVDDGGETMEERRRTDVDDGGAATLERRRASEDYAGAAKEPSRTTRTEDETNGTRNV</sequence>
<protein>
    <submittedName>
        <fullName evidence="2">Uncharacterized protein</fullName>
    </submittedName>
</protein>
<reference evidence="2 3" key="1">
    <citation type="journal article" date="2019" name="Plant Biotechnol. J.">
        <title>The red bayberry genome and genetic basis of sex determination.</title>
        <authorList>
            <person name="Jia H.M."/>
            <person name="Jia H.J."/>
            <person name="Cai Q.L."/>
            <person name="Wang Y."/>
            <person name="Zhao H.B."/>
            <person name="Yang W.F."/>
            <person name="Wang G.Y."/>
            <person name="Li Y.H."/>
            <person name="Zhan D.L."/>
            <person name="Shen Y.T."/>
            <person name="Niu Q.F."/>
            <person name="Chang L."/>
            <person name="Qiu J."/>
            <person name="Zhao L."/>
            <person name="Xie H.B."/>
            <person name="Fu W.Y."/>
            <person name="Jin J."/>
            <person name="Li X.W."/>
            <person name="Jiao Y."/>
            <person name="Zhou C.C."/>
            <person name="Tu T."/>
            <person name="Chai C.Y."/>
            <person name="Gao J.L."/>
            <person name="Fan L.J."/>
            <person name="van de Weg E."/>
            <person name="Wang J.Y."/>
            <person name="Gao Z.S."/>
        </authorList>
    </citation>
    <scope>NUCLEOTIDE SEQUENCE [LARGE SCALE GENOMIC DNA]</scope>
    <source>
        <tissue evidence="2">Leaves</tissue>
    </source>
</reference>
<feature type="region of interest" description="Disordered" evidence="1">
    <location>
        <begin position="75"/>
        <end position="136"/>
    </location>
</feature>
<proteinExistence type="predicted"/>
<dbReference type="AlphaFoldDB" id="A0A6A1WNZ1"/>
<feature type="compositionally biased region" description="Basic and acidic residues" evidence="1">
    <location>
        <begin position="119"/>
        <end position="128"/>
    </location>
</feature>